<comment type="subcellular location">
    <subcellularLocation>
        <location evidence="1">Cell membrane</location>
        <topology evidence="1">Multi-pass membrane protein</topology>
    </subcellularLocation>
</comment>
<organism evidence="7 8">
    <name type="scientific">Natranaerobius thermophilus (strain ATCC BAA-1301 / DSM 18059 / JW/NM-WN-LF)</name>
    <dbReference type="NCBI Taxonomy" id="457570"/>
    <lineage>
        <taxon>Bacteria</taxon>
        <taxon>Bacillati</taxon>
        <taxon>Bacillota</taxon>
        <taxon>Clostridia</taxon>
        <taxon>Natranaerobiales</taxon>
        <taxon>Natranaerobiaceae</taxon>
        <taxon>Natranaerobius</taxon>
    </lineage>
</organism>
<dbReference type="Proteomes" id="UP000001683">
    <property type="component" value="Chromosome"/>
</dbReference>
<evidence type="ECO:0000256" key="1">
    <source>
        <dbReference type="ARBA" id="ARBA00004651"/>
    </source>
</evidence>
<dbReference type="InterPro" id="IPR005598">
    <property type="entry name" value="ATP_synth_I"/>
</dbReference>
<evidence type="ECO:0000313" key="8">
    <source>
        <dbReference type="Proteomes" id="UP000001683"/>
    </source>
</evidence>
<feature type="transmembrane region" description="Helical" evidence="6">
    <location>
        <begin position="95"/>
        <end position="121"/>
    </location>
</feature>
<sequence length="130" mass="14879">MNQVIELKLKVIKQTALISFVIIAFTFGFGYSEFAFGLFYGTIIAIINWLLLAKTVQNSVGFSPQKAKFYAVAHYMLRFFIIFLAMYIAAMREDIHILGAILALFIPKLAILWEYLVLGFLKNKSKENKN</sequence>
<evidence type="ECO:0000256" key="3">
    <source>
        <dbReference type="ARBA" id="ARBA00022692"/>
    </source>
</evidence>
<dbReference type="EMBL" id="CP001034">
    <property type="protein sequence ID" value="ACB86399.1"/>
    <property type="molecule type" value="Genomic_DNA"/>
</dbReference>
<dbReference type="KEGG" id="nth:Nther_2852"/>
<evidence type="ECO:0000256" key="5">
    <source>
        <dbReference type="ARBA" id="ARBA00023136"/>
    </source>
</evidence>
<name>B2A3H0_NATTJ</name>
<keyword evidence="8" id="KW-1185">Reference proteome</keyword>
<proteinExistence type="predicted"/>
<evidence type="ECO:0000256" key="2">
    <source>
        <dbReference type="ARBA" id="ARBA00022475"/>
    </source>
</evidence>
<keyword evidence="4 6" id="KW-1133">Transmembrane helix</keyword>
<evidence type="ECO:0008006" key="9">
    <source>
        <dbReference type="Google" id="ProtNLM"/>
    </source>
</evidence>
<keyword evidence="3 6" id="KW-0812">Transmembrane</keyword>
<dbReference type="GO" id="GO:0005886">
    <property type="term" value="C:plasma membrane"/>
    <property type="evidence" value="ECO:0007669"/>
    <property type="project" value="UniProtKB-SubCell"/>
</dbReference>
<feature type="transmembrane region" description="Helical" evidence="6">
    <location>
        <begin position="12"/>
        <end position="31"/>
    </location>
</feature>
<evidence type="ECO:0000256" key="6">
    <source>
        <dbReference type="SAM" id="Phobius"/>
    </source>
</evidence>
<dbReference type="Pfam" id="PF03899">
    <property type="entry name" value="ATP-synt_I"/>
    <property type="match status" value="1"/>
</dbReference>
<feature type="transmembrane region" description="Helical" evidence="6">
    <location>
        <begin position="37"/>
        <end position="57"/>
    </location>
</feature>
<evidence type="ECO:0000313" key="7">
    <source>
        <dbReference type="EMBL" id="ACB86399.1"/>
    </source>
</evidence>
<dbReference type="HOGENOM" id="CLU_1935778_0_0_9"/>
<gene>
    <name evidence="7" type="ordered locus">Nther_2852</name>
</gene>
<dbReference type="RefSeq" id="WP_012449231.1">
    <property type="nucleotide sequence ID" value="NC_010718.1"/>
</dbReference>
<keyword evidence="2" id="KW-1003">Cell membrane</keyword>
<accession>B2A3H0</accession>
<protein>
    <recommendedName>
        <fullName evidence="9">ATP synthase I</fullName>
    </recommendedName>
</protein>
<dbReference type="AlphaFoldDB" id="B2A3H0"/>
<reference evidence="7 8" key="2">
    <citation type="journal article" date="2011" name="J. Bacteriol.">
        <title>Complete genome sequence of the anaerobic, halophilic alkalithermophile Natranaerobius thermophilus JW/NM-WN-LF.</title>
        <authorList>
            <person name="Zhao B."/>
            <person name="Mesbah N.M."/>
            <person name="Dalin E."/>
            <person name="Goodwin L."/>
            <person name="Nolan M."/>
            <person name="Pitluck S."/>
            <person name="Chertkov O."/>
            <person name="Brettin T.S."/>
            <person name="Han J."/>
            <person name="Larimer F.W."/>
            <person name="Land M.L."/>
            <person name="Hauser L."/>
            <person name="Kyrpides N."/>
            <person name="Wiegel J."/>
        </authorList>
    </citation>
    <scope>NUCLEOTIDE SEQUENCE [LARGE SCALE GENOMIC DNA]</scope>
    <source>
        <strain evidence="8">ATCC BAA-1301 / DSM 18059 / JW/NM-WN-LF</strain>
    </source>
</reference>
<dbReference type="InParanoid" id="B2A3H0"/>
<feature type="transmembrane region" description="Helical" evidence="6">
    <location>
        <begin position="69"/>
        <end position="89"/>
    </location>
</feature>
<reference evidence="7 8" key="1">
    <citation type="submission" date="2008-04" db="EMBL/GenBank/DDBJ databases">
        <title>Complete sequence of chromosome of Natranaerobius thermophilus JW/NM-WN-LF.</title>
        <authorList>
            <consortium name="US DOE Joint Genome Institute"/>
            <person name="Copeland A."/>
            <person name="Lucas S."/>
            <person name="Lapidus A."/>
            <person name="Glavina del Rio T."/>
            <person name="Dalin E."/>
            <person name="Tice H."/>
            <person name="Bruce D."/>
            <person name="Goodwin L."/>
            <person name="Pitluck S."/>
            <person name="Chertkov O."/>
            <person name="Brettin T."/>
            <person name="Detter J.C."/>
            <person name="Han C."/>
            <person name="Kuske C.R."/>
            <person name="Schmutz J."/>
            <person name="Larimer F."/>
            <person name="Land M."/>
            <person name="Hauser L."/>
            <person name="Kyrpides N."/>
            <person name="Lykidis A."/>
            <person name="Mesbah N.M."/>
            <person name="Wiegel J."/>
        </authorList>
    </citation>
    <scope>NUCLEOTIDE SEQUENCE [LARGE SCALE GENOMIC DNA]</scope>
    <source>
        <strain evidence="8">ATCC BAA-1301 / DSM 18059 / JW/NM-WN-LF</strain>
    </source>
</reference>
<keyword evidence="5 6" id="KW-0472">Membrane</keyword>
<dbReference type="OrthoDB" id="1711023at2"/>
<dbReference type="STRING" id="457570.Nther_2852"/>
<evidence type="ECO:0000256" key="4">
    <source>
        <dbReference type="ARBA" id="ARBA00022989"/>
    </source>
</evidence>